<dbReference type="EMBL" id="RAXV01000047">
    <property type="protein sequence ID" value="RKG29290.1"/>
    <property type="molecule type" value="Genomic_DNA"/>
</dbReference>
<accession>A0A3A8EEM3</accession>
<reference evidence="1 2" key="1">
    <citation type="submission" date="2018-09" db="EMBL/GenBank/DDBJ databases">
        <title>The draft genome of Acinetobacter spp. strains.</title>
        <authorList>
            <person name="Qin J."/>
            <person name="Feng Y."/>
            <person name="Zong Z."/>
        </authorList>
    </citation>
    <scope>NUCLEOTIDE SEQUENCE [LARGE SCALE GENOMIC DNA]</scope>
    <source>
        <strain evidence="1 2">WCHAc060012</strain>
    </source>
</reference>
<dbReference type="RefSeq" id="WP_120403748.1">
    <property type="nucleotide sequence ID" value="NZ_RAXV01000047.1"/>
</dbReference>
<proteinExistence type="predicted"/>
<dbReference type="OrthoDB" id="6694640at2"/>
<comment type="caution">
    <text evidence="1">The sequence shown here is derived from an EMBL/GenBank/DDBJ whole genome shotgun (WGS) entry which is preliminary data.</text>
</comment>
<dbReference type="Proteomes" id="UP000282388">
    <property type="component" value="Unassembled WGS sequence"/>
</dbReference>
<protein>
    <submittedName>
        <fullName evidence="1">Uncharacterized protein</fullName>
    </submittedName>
</protein>
<sequence length="164" mass="18807">MKILTGFILGLLFASALWYCLPHVHRYFPDLPVPNLQKPSTYSHQPEGKVLQSLDNITGDEFRSTEGNGAVLYQLKGKCKLTLNIFGESYKEEISFYLHQGKILSAFETSYSYPNGGFYAEAKTEESFETQQHYLKIMNPVNRRTMTLFEEIASQFKPKFIKAC</sequence>
<keyword evidence="2" id="KW-1185">Reference proteome</keyword>
<name>A0A3A8EEM3_9GAMM</name>
<gene>
    <name evidence="1" type="ORF">D7V32_15585</name>
</gene>
<evidence type="ECO:0000313" key="2">
    <source>
        <dbReference type="Proteomes" id="UP000282388"/>
    </source>
</evidence>
<organism evidence="1 2">
    <name type="scientific">Acinetobacter tianfuensis</name>
    <dbReference type="NCBI Taxonomy" id="2419603"/>
    <lineage>
        <taxon>Bacteria</taxon>
        <taxon>Pseudomonadati</taxon>
        <taxon>Pseudomonadota</taxon>
        <taxon>Gammaproteobacteria</taxon>
        <taxon>Moraxellales</taxon>
        <taxon>Moraxellaceae</taxon>
        <taxon>Acinetobacter</taxon>
    </lineage>
</organism>
<evidence type="ECO:0000313" key="1">
    <source>
        <dbReference type="EMBL" id="RKG29290.1"/>
    </source>
</evidence>
<dbReference type="AlphaFoldDB" id="A0A3A8EEM3"/>